<keyword evidence="1" id="KW-0472">Membrane</keyword>
<dbReference type="GeneID" id="20716897"/>
<dbReference type="EMBL" id="AP011949">
    <property type="protein sequence ID" value="BAM42494.1"/>
    <property type="molecule type" value="Genomic_DNA"/>
</dbReference>
<evidence type="ECO:0000313" key="3">
    <source>
        <dbReference type="Proteomes" id="UP000003786"/>
    </source>
</evidence>
<evidence type="ECO:0000256" key="1">
    <source>
        <dbReference type="SAM" id="Phobius"/>
    </source>
</evidence>
<name>J7MF76_THEOR</name>
<evidence type="ECO:0000313" key="2">
    <source>
        <dbReference type="EMBL" id="BAM42494.1"/>
    </source>
</evidence>
<keyword evidence="3" id="KW-1185">Reference proteome</keyword>
<dbReference type="Proteomes" id="UP000003786">
    <property type="component" value="Chromosome 4"/>
</dbReference>
<feature type="transmembrane region" description="Helical" evidence="1">
    <location>
        <begin position="6"/>
        <end position="26"/>
    </location>
</feature>
<gene>
    <name evidence="2" type="ORF">TOT_040000862</name>
</gene>
<protein>
    <submittedName>
        <fullName evidence="2">Uncharacterized protein</fullName>
    </submittedName>
</protein>
<keyword evidence="1" id="KW-0812">Transmembrane</keyword>
<reference evidence="2 3" key="1">
    <citation type="journal article" date="2012" name="MBio">
        <title>Comparative genome analysis of three eukaryotic parasites with differing abilities to transform leukocytes reveals key mediators of Theileria-induced leukocyte transformation.</title>
        <authorList>
            <person name="Hayashida K."/>
            <person name="Hara Y."/>
            <person name="Abe T."/>
            <person name="Yamasaki C."/>
            <person name="Toyoda A."/>
            <person name="Kosuge T."/>
            <person name="Suzuki Y."/>
            <person name="Sato Y."/>
            <person name="Kawashima S."/>
            <person name="Katayama T."/>
            <person name="Wakaguri H."/>
            <person name="Inoue N."/>
            <person name="Homma K."/>
            <person name="Tada-Umezaki M."/>
            <person name="Yagi Y."/>
            <person name="Fujii Y."/>
            <person name="Habara T."/>
            <person name="Kanehisa M."/>
            <person name="Watanabe H."/>
            <person name="Ito K."/>
            <person name="Gojobori T."/>
            <person name="Sugawara H."/>
            <person name="Imanishi T."/>
            <person name="Weir W."/>
            <person name="Gardner M."/>
            <person name="Pain A."/>
            <person name="Shiels B."/>
            <person name="Hattori M."/>
            <person name="Nene V."/>
            <person name="Sugimoto C."/>
        </authorList>
    </citation>
    <scope>NUCLEOTIDE SEQUENCE [LARGE SCALE GENOMIC DNA]</scope>
    <source>
        <strain evidence="2 3">Shintoku</strain>
    </source>
</reference>
<dbReference type="VEuPathDB" id="PiroplasmaDB:TOT_040000862"/>
<keyword evidence="1" id="KW-1133">Transmembrane helix</keyword>
<dbReference type="RefSeq" id="XP_009692795.1">
    <property type="nucleotide sequence ID" value="XM_009694500.1"/>
</dbReference>
<sequence>MFNTIYVNAMFLSFTSNVSFKAYLAAIRESRMYGSISKPRGLQTGETTDQTLTVTVTANSID</sequence>
<dbReference type="AlphaFoldDB" id="J7MF76"/>
<proteinExistence type="predicted"/>
<dbReference type="KEGG" id="tot:TOT_040000862"/>
<organism evidence="2 3">
    <name type="scientific">Theileria orientalis strain Shintoku</name>
    <dbReference type="NCBI Taxonomy" id="869250"/>
    <lineage>
        <taxon>Eukaryota</taxon>
        <taxon>Sar</taxon>
        <taxon>Alveolata</taxon>
        <taxon>Apicomplexa</taxon>
        <taxon>Aconoidasida</taxon>
        <taxon>Piroplasmida</taxon>
        <taxon>Theileriidae</taxon>
        <taxon>Theileria</taxon>
    </lineage>
</organism>
<accession>J7MF76</accession>